<reference evidence="10 11" key="1">
    <citation type="submission" date="2016-11" db="EMBL/GenBank/DDBJ databases">
        <authorList>
            <person name="Jaros S."/>
            <person name="Januszkiewicz K."/>
            <person name="Wedrychowicz H."/>
        </authorList>
    </citation>
    <scope>NUCLEOTIDE SEQUENCE [LARGE SCALE GENOMIC DNA]</scope>
    <source>
        <strain evidence="10 11">DSM 44523</strain>
    </source>
</reference>
<dbReference type="PANTHER" id="PTHR20854">
    <property type="entry name" value="INOSITOL MONOPHOSPHATASE"/>
    <property type="match status" value="1"/>
</dbReference>
<evidence type="ECO:0000256" key="9">
    <source>
        <dbReference type="SAM" id="MobiDB-lite"/>
    </source>
</evidence>
<evidence type="ECO:0000256" key="6">
    <source>
        <dbReference type="ARBA" id="ARBA00022842"/>
    </source>
</evidence>
<evidence type="ECO:0000256" key="5">
    <source>
        <dbReference type="ARBA" id="ARBA00022801"/>
    </source>
</evidence>
<dbReference type="InterPro" id="IPR000760">
    <property type="entry name" value="Inositol_monophosphatase-like"/>
</dbReference>
<accession>A0A1M5B396</accession>
<dbReference type="PRINTS" id="PR00377">
    <property type="entry name" value="IMPHPHTASES"/>
</dbReference>
<evidence type="ECO:0000313" key="11">
    <source>
        <dbReference type="Proteomes" id="UP000184501"/>
    </source>
</evidence>
<dbReference type="Proteomes" id="UP000184501">
    <property type="component" value="Unassembled WGS sequence"/>
</dbReference>
<proteinExistence type="inferred from homology"/>
<feature type="binding site" evidence="7">
    <location>
        <position position="79"/>
    </location>
    <ligand>
        <name>Mg(2+)</name>
        <dbReference type="ChEBI" id="CHEBI:18420"/>
        <label>1</label>
        <note>catalytic</note>
    </ligand>
</feature>
<dbReference type="OrthoDB" id="9772456at2"/>
<comment type="catalytic activity">
    <reaction evidence="1 8">
        <text>a myo-inositol phosphate + H2O = myo-inositol + phosphate</text>
        <dbReference type="Rhea" id="RHEA:24056"/>
        <dbReference type="ChEBI" id="CHEBI:15377"/>
        <dbReference type="ChEBI" id="CHEBI:17268"/>
        <dbReference type="ChEBI" id="CHEBI:43474"/>
        <dbReference type="ChEBI" id="CHEBI:84139"/>
        <dbReference type="EC" id="3.1.3.25"/>
    </reaction>
</comment>
<dbReference type="CDD" id="cd01639">
    <property type="entry name" value="IMPase"/>
    <property type="match status" value="1"/>
</dbReference>
<evidence type="ECO:0000256" key="8">
    <source>
        <dbReference type="RuleBase" id="RU364068"/>
    </source>
</evidence>
<sequence>MGGVATAEHVTDGEDLRAVAVRVAAEAAELVRRVRETAVTEVDTKSSETDVVTAGDRAAERLIRARLAELRPGEPVLGEEEGEGGGPTDGPTADADADDGVRWVVDPIDGTVNYLYGYPWYAVSVAARRGGVSVAGAVVEPATGRVWSAARGHGAWCDDARLRVSAATRLDLSLVATGFAYAAERRSRQAGVVDGLLGRVRDIRRSGSAALDLCGVAAGWLDAYFEHGLKPWDWAAGALVAEEAGALLRLPGTPGDELGDLTLAVTPGIADDLLAVLREAGIAAV</sequence>
<dbReference type="AlphaFoldDB" id="A0A1M5B396"/>
<dbReference type="EC" id="3.1.3.25" evidence="8"/>
<dbReference type="Gene3D" id="3.40.190.80">
    <property type="match status" value="1"/>
</dbReference>
<comment type="cofactor">
    <cofactor evidence="2 7 8">
        <name>Mg(2+)</name>
        <dbReference type="ChEBI" id="CHEBI:18420"/>
    </cofactor>
</comment>
<keyword evidence="4 7" id="KW-0479">Metal-binding</keyword>
<keyword evidence="6 7" id="KW-0460">Magnesium</keyword>
<dbReference type="Pfam" id="PF00459">
    <property type="entry name" value="Inositol_P"/>
    <property type="match status" value="1"/>
</dbReference>
<dbReference type="GO" id="GO:0006020">
    <property type="term" value="P:inositol metabolic process"/>
    <property type="evidence" value="ECO:0007669"/>
    <property type="project" value="TreeGrafter"/>
</dbReference>
<feature type="binding site" evidence="7">
    <location>
        <position position="106"/>
    </location>
    <ligand>
        <name>Mg(2+)</name>
        <dbReference type="ChEBI" id="CHEBI:18420"/>
        <label>1</label>
        <note>catalytic</note>
    </ligand>
</feature>
<dbReference type="Gene3D" id="3.30.540.10">
    <property type="entry name" value="Fructose-1,6-Bisphosphatase, subunit A, domain 1"/>
    <property type="match status" value="1"/>
</dbReference>
<gene>
    <name evidence="10" type="ORF">SAMN05444320_103379</name>
</gene>
<feature type="binding site" evidence="7">
    <location>
        <position position="233"/>
    </location>
    <ligand>
        <name>Mg(2+)</name>
        <dbReference type="ChEBI" id="CHEBI:18420"/>
        <label>1</label>
        <note>catalytic</note>
    </ligand>
</feature>
<organism evidence="10 11">
    <name type="scientific">Streptoalloteichus hindustanus</name>
    <dbReference type="NCBI Taxonomy" id="2017"/>
    <lineage>
        <taxon>Bacteria</taxon>
        <taxon>Bacillati</taxon>
        <taxon>Actinomycetota</taxon>
        <taxon>Actinomycetes</taxon>
        <taxon>Pseudonocardiales</taxon>
        <taxon>Pseudonocardiaceae</taxon>
        <taxon>Streptoalloteichus</taxon>
    </lineage>
</organism>
<feature type="binding site" evidence="7">
    <location>
        <position position="109"/>
    </location>
    <ligand>
        <name>Mg(2+)</name>
        <dbReference type="ChEBI" id="CHEBI:18420"/>
        <label>1</label>
        <note>catalytic</note>
    </ligand>
</feature>
<feature type="binding site" evidence="7">
    <location>
        <position position="108"/>
    </location>
    <ligand>
        <name>Mg(2+)</name>
        <dbReference type="ChEBI" id="CHEBI:18420"/>
        <label>1</label>
        <note>catalytic</note>
    </ligand>
</feature>
<dbReference type="PROSITE" id="PS00629">
    <property type="entry name" value="IMP_1"/>
    <property type="match status" value="1"/>
</dbReference>
<dbReference type="GO" id="GO:0007165">
    <property type="term" value="P:signal transduction"/>
    <property type="evidence" value="ECO:0007669"/>
    <property type="project" value="TreeGrafter"/>
</dbReference>
<comment type="similarity">
    <text evidence="3 8">Belongs to the inositol monophosphatase superfamily.</text>
</comment>
<protein>
    <recommendedName>
        <fullName evidence="8">Inositol-1-monophosphatase</fullName>
        <ecNumber evidence="8">3.1.3.25</ecNumber>
    </recommendedName>
</protein>
<evidence type="ECO:0000256" key="4">
    <source>
        <dbReference type="ARBA" id="ARBA00022723"/>
    </source>
</evidence>
<dbReference type="InterPro" id="IPR033942">
    <property type="entry name" value="IMPase"/>
</dbReference>
<evidence type="ECO:0000313" key="10">
    <source>
        <dbReference type="EMBL" id="SHF36973.1"/>
    </source>
</evidence>
<dbReference type="EMBL" id="FQVN01000003">
    <property type="protein sequence ID" value="SHF36973.1"/>
    <property type="molecule type" value="Genomic_DNA"/>
</dbReference>
<dbReference type="InterPro" id="IPR020550">
    <property type="entry name" value="Inositol_monophosphatase_CS"/>
</dbReference>
<dbReference type="GO" id="GO:0046872">
    <property type="term" value="F:metal ion binding"/>
    <property type="evidence" value="ECO:0007669"/>
    <property type="project" value="UniProtKB-KW"/>
</dbReference>
<evidence type="ECO:0000256" key="2">
    <source>
        <dbReference type="ARBA" id="ARBA00001946"/>
    </source>
</evidence>
<dbReference type="PROSITE" id="PS00630">
    <property type="entry name" value="IMP_2"/>
    <property type="match status" value="1"/>
</dbReference>
<dbReference type="GO" id="GO:0008934">
    <property type="term" value="F:inositol monophosphate 1-phosphatase activity"/>
    <property type="evidence" value="ECO:0007669"/>
    <property type="project" value="InterPro"/>
</dbReference>
<dbReference type="GO" id="GO:0046854">
    <property type="term" value="P:phosphatidylinositol phosphate biosynthetic process"/>
    <property type="evidence" value="ECO:0007669"/>
    <property type="project" value="InterPro"/>
</dbReference>
<dbReference type="STRING" id="2017.SAMN05444320_103379"/>
<evidence type="ECO:0000256" key="1">
    <source>
        <dbReference type="ARBA" id="ARBA00001033"/>
    </source>
</evidence>
<dbReference type="PANTHER" id="PTHR20854:SF4">
    <property type="entry name" value="INOSITOL-1-MONOPHOSPHATASE-RELATED"/>
    <property type="match status" value="1"/>
</dbReference>
<name>A0A1M5B396_STRHI</name>
<evidence type="ECO:0000256" key="3">
    <source>
        <dbReference type="ARBA" id="ARBA00009759"/>
    </source>
</evidence>
<dbReference type="InterPro" id="IPR020583">
    <property type="entry name" value="Inositol_monoP_metal-BS"/>
</dbReference>
<keyword evidence="5 8" id="KW-0378">Hydrolase</keyword>
<evidence type="ECO:0000256" key="7">
    <source>
        <dbReference type="PIRSR" id="PIRSR600760-2"/>
    </source>
</evidence>
<keyword evidence="11" id="KW-1185">Reference proteome</keyword>
<dbReference type="SUPFAM" id="SSF56655">
    <property type="entry name" value="Carbohydrate phosphatase"/>
    <property type="match status" value="1"/>
</dbReference>
<feature type="region of interest" description="Disordered" evidence="9">
    <location>
        <begin position="73"/>
        <end position="98"/>
    </location>
</feature>